<evidence type="ECO:0000313" key="3">
    <source>
        <dbReference type="Proteomes" id="UP001161325"/>
    </source>
</evidence>
<organism evidence="2 3">
    <name type="scientific">Roseisolibacter agri</name>
    <dbReference type="NCBI Taxonomy" id="2014610"/>
    <lineage>
        <taxon>Bacteria</taxon>
        <taxon>Pseudomonadati</taxon>
        <taxon>Gemmatimonadota</taxon>
        <taxon>Gemmatimonadia</taxon>
        <taxon>Gemmatimonadales</taxon>
        <taxon>Gemmatimonadaceae</taxon>
        <taxon>Roseisolibacter</taxon>
    </lineage>
</organism>
<keyword evidence="1" id="KW-0472">Membrane</keyword>
<name>A0AA37VFZ7_9BACT</name>
<evidence type="ECO:0000256" key="1">
    <source>
        <dbReference type="SAM" id="Phobius"/>
    </source>
</evidence>
<dbReference type="Pfam" id="PF04367">
    <property type="entry name" value="DUF502"/>
    <property type="match status" value="1"/>
</dbReference>
<evidence type="ECO:0000313" key="2">
    <source>
        <dbReference type="EMBL" id="GLC27659.1"/>
    </source>
</evidence>
<protein>
    <recommendedName>
        <fullName evidence="4">DUF502 domain-containing protein</fullName>
    </recommendedName>
</protein>
<dbReference type="Proteomes" id="UP001161325">
    <property type="component" value="Unassembled WGS sequence"/>
</dbReference>
<keyword evidence="3" id="KW-1185">Reference proteome</keyword>
<accession>A0AA37VFZ7</accession>
<evidence type="ECO:0008006" key="4">
    <source>
        <dbReference type="Google" id="ProtNLM"/>
    </source>
</evidence>
<keyword evidence="1" id="KW-1133">Transmembrane helix</keyword>
<dbReference type="RefSeq" id="WP_284352095.1">
    <property type="nucleotide sequence ID" value="NZ_BRXS01000006.1"/>
</dbReference>
<dbReference type="PANTHER" id="PTHR31876:SF26">
    <property type="entry name" value="PROTEIN LIKE COV 2"/>
    <property type="match status" value="1"/>
</dbReference>
<proteinExistence type="predicted"/>
<dbReference type="PANTHER" id="PTHR31876">
    <property type="entry name" value="COV-LIKE PROTEIN 1"/>
    <property type="match status" value="1"/>
</dbReference>
<dbReference type="AlphaFoldDB" id="A0AA37VFZ7"/>
<feature type="transmembrane region" description="Helical" evidence="1">
    <location>
        <begin position="7"/>
        <end position="29"/>
    </location>
</feature>
<dbReference type="InterPro" id="IPR007462">
    <property type="entry name" value="COV1-like"/>
</dbReference>
<sequence>MRALVNYFLRGLVVVAPLAFTGYVCWRLFVLIDGWLGLPIPGLGFVATLAFLILIGFLASSFLARGLFAVVESLLTRLPFVRLLYASTKDLLNAFVGEQRRFDRPVVVTVYPESEGAAIGFVTQSSLEHLGLHGQVAVYFPFSYSVAGHVLLFPADRVRPLPADSADVMAFLVSGGVTRVSATPAIPREAVVPPAAAPH</sequence>
<reference evidence="2" key="1">
    <citation type="submission" date="2022-08" db="EMBL/GenBank/DDBJ databases">
        <title>Draft genome sequencing of Roseisolibacter agri AW1220.</title>
        <authorList>
            <person name="Tobiishi Y."/>
            <person name="Tonouchi A."/>
        </authorList>
    </citation>
    <scope>NUCLEOTIDE SEQUENCE</scope>
    <source>
        <strain evidence="2">AW1220</strain>
    </source>
</reference>
<feature type="transmembrane region" description="Helical" evidence="1">
    <location>
        <begin position="35"/>
        <end position="59"/>
    </location>
</feature>
<comment type="caution">
    <text evidence="2">The sequence shown here is derived from an EMBL/GenBank/DDBJ whole genome shotgun (WGS) entry which is preliminary data.</text>
</comment>
<dbReference type="EMBL" id="BRXS01000006">
    <property type="protein sequence ID" value="GLC27659.1"/>
    <property type="molecule type" value="Genomic_DNA"/>
</dbReference>
<gene>
    <name evidence="2" type="ORF">rosag_41720</name>
</gene>
<keyword evidence="1" id="KW-0812">Transmembrane</keyword>